<evidence type="ECO:0000313" key="7">
    <source>
        <dbReference type="Proteomes" id="UP000249299"/>
    </source>
</evidence>
<dbReference type="PANTHER" id="PTHR43119:SF1">
    <property type="entry name" value="ABC TRANSPORTER DOMAIN-CONTAINING PROTEIN"/>
    <property type="match status" value="1"/>
</dbReference>
<evidence type="ECO:0000259" key="5">
    <source>
        <dbReference type="PROSITE" id="PS50893"/>
    </source>
</evidence>
<feature type="region of interest" description="Disordered" evidence="4">
    <location>
        <begin position="1"/>
        <end position="20"/>
    </location>
</feature>
<comment type="caution">
    <text evidence="6">The sequence shown here is derived from an EMBL/GenBank/DDBJ whole genome shotgun (WGS) entry which is preliminary data.</text>
</comment>
<feature type="domain" description="ABC transporter" evidence="5">
    <location>
        <begin position="17"/>
        <end position="220"/>
    </location>
</feature>
<keyword evidence="2" id="KW-0547">Nucleotide-binding</keyword>
<dbReference type="OrthoDB" id="9802264at2"/>
<evidence type="ECO:0000256" key="2">
    <source>
        <dbReference type="ARBA" id="ARBA00022741"/>
    </source>
</evidence>
<sequence length="220" mass="23079">MPVPAPSGRADAAAEAQRPPRLSVRGLKTHTATVERLDVAAGEIVALTGPSGSGKSLILRAIADLDPAPGTVLLDGTDRNAMPAPDWRRKVGYLAAETGWWAERVGAHFADRAATAPLVARLGFDDGVWDWEIARLSTGEKQRLGFARLLAGAPQVLLLDEPTGALDPEATTSVEALIEERLADGVAIILVTHDADQAARLARRHVTIQGGRVADAGGTP</sequence>
<dbReference type="SMART" id="SM00382">
    <property type="entry name" value="AAA"/>
    <property type="match status" value="1"/>
</dbReference>
<dbReference type="InterPro" id="IPR003439">
    <property type="entry name" value="ABC_transporter-like_ATP-bd"/>
</dbReference>
<keyword evidence="1" id="KW-0813">Transport</keyword>
<accession>A0A327JIV1</accession>
<evidence type="ECO:0000256" key="3">
    <source>
        <dbReference type="ARBA" id="ARBA00022840"/>
    </source>
</evidence>
<dbReference type="PANTHER" id="PTHR43119">
    <property type="entry name" value="ABC TRANSPORT PROTEIN ATP-BINDING COMPONENT-RELATED"/>
    <property type="match status" value="1"/>
</dbReference>
<dbReference type="GO" id="GO:0055085">
    <property type="term" value="P:transmembrane transport"/>
    <property type="evidence" value="ECO:0007669"/>
    <property type="project" value="InterPro"/>
</dbReference>
<proteinExistence type="predicted"/>
<keyword evidence="7" id="KW-1185">Reference proteome</keyword>
<dbReference type="PROSITE" id="PS50893">
    <property type="entry name" value="ABC_TRANSPORTER_2"/>
    <property type="match status" value="1"/>
</dbReference>
<dbReference type="CDD" id="cd03225">
    <property type="entry name" value="ABC_cobalt_CbiO_domain1"/>
    <property type="match status" value="1"/>
</dbReference>
<evidence type="ECO:0000256" key="1">
    <source>
        <dbReference type="ARBA" id="ARBA00022448"/>
    </source>
</evidence>
<dbReference type="GO" id="GO:0016887">
    <property type="term" value="F:ATP hydrolysis activity"/>
    <property type="evidence" value="ECO:0007669"/>
    <property type="project" value="InterPro"/>
</dbReference>
<dbReference type="InterPro" id="IPR027417">
    <property type="entry name" value="P-loop_NTPase"/>
</dbReference>
<dbReference type="Gene3D" id="3.40.50.300">
    <property type="entry name" value="P-loop containing nucleotide triphosphate hydrolases"/>
    <property type="match status" value="1"/>
</dbReference>
<gene>
    <name evidence="6" type="ORF">CH339_19585</name>
</gene>
<dbReference type="Proteomes" id="UP000249299">
    <property type="component" value="Unassembled WGS sequence"/>
</dbReference>
<dbReference type="EMBL" id="NPEV01000055">
    <property type="protein sequence ID" value="RAI25143.1"/>
    <property type="molecule type" value="Genomic_DNA"/>
</dbReference>
<organism evidence="6 7">
    <name type="scientific">Rhodobium orientis</name>
    <dbReference type="NCBI Taxonomy" id="34017"/>
    <lineage>
        <taxon>Bacteria</taxon>
        <taxon>Pseudomonadati</taxon>
        <taxon>Pseudomonadota</taxon>
        <taxon>Alphaproteobacteria</taxon>
        <taxon>Hyphomicrobiales</taxon>
        <taxon>Rhodobiaceae</taxon>
        <taxon>Rhodobium</taxon>
    </lineage>
</organism>
<dbReference type="InterPro" id="IPR015856">
    <property type="entry name" value="ABC_transpr_CbiO/EcfA_su"/>
</dbReference>
<dbReference type="Pfam" id="PF00005">
    <property type="entry name" value="ABC_tran"/>
    <property type="match status" value="1"/>
</dbReference>
<name>A0A327JIV1_9HYPH</name>
<dbReference type="AlphaFoldDB" id="A0A327JIV1"/>
<dbReference type="GO" id="GO:0016020">
    <property type="term" value="C:membrane"/>
    <property type="evidence" value="ECO:0007669"/>
    <property type="project" value="InterPro"/>
</dbReference>
<keyword evidence="3" id="KW-0067">ATP-binding</keyword>
<evidence type="ECO:0000256" key="4">
    <source>
        <dbReference type="SAM" id="MobiDB-lite"/>
    </source>
</evidence>
<protein>
    <recommendedName>
        <fullName evidence="5">ABC transporter domain-containing protein</fullName>
    </recommendedName>
</protein>
<dbReference type="GO" id="GO:0005524">
    <property type="term" value="F:ATP binding"/>
    <property type="evidence" value="ECO:0007669"/>
    <property type="project" value="UniProtKB-KW"/>
</dbReference>
<dbReference type="InterPro" id="IPR003593">
    <property type="entry name" value="AAA+_ATPase"/>
</dbReference>
<dbReference type="SUPFAM" id="SSF52540">
    <property type="entry name" value="P-loop containing nucleoside triphosphate hydrolases"/>
    <property type="match status" value="1"/>
</dbReference>
<evidence type="ECO:0000313" key="6">
    <source>
        <dbReference type="EMBL" id="RAI25143.1"/>
    </source>
</evidence>
<reference evidence="6 7" key="1">
    <citation type="submission" date="2017-07" db="EMBL/GenBank/DDBJ databases">
        <title>Draft Genome Sequences of Select Purple Nonsulfur Bacteria.</title>
        <authorList>
            <person name="Lasarre B."/>
            <person name="Mckinlay J.B."/>
        </authorList>
    </citation>
    <scope>NUCLEOTIDE SEQUENCE [LARGE SCALE GENOMIC DNA]</scope>
    <source>
        <strain evidence="6 7">DSM 11290</strain>
    </source>
</reference>